<feature type="compositionally biased region" description="Basic residues" evidence="1">
    <location>
        <begin position="41"/>
        <end position="50"/>
    </location>
</feature>
<keyword evidence="3" id="KW-1185">Reference proteome</keyword>
<gene>
    <name evidence="2" type="ORF">PODLI_1B039773</name>
</gene>
<protein>
    <submittedName>
        <fullName evidence="2">Uncharacterized protein</fullName>
    </submittedName>
</protein>
<reference evidence="2" key="1">
    <citation type="submission" date="2022-12" db="EMBL/GenBank/DDBJ databases">
        <authorList>
            <person name="Alioto T."/>
            <person name="Alioto T."/>
            <person name="Gomez Garrido J."/>
        </authorList>
    </citation>
    <scope>NUCLEOTIDE SEQUENCE</scope>
</reference>
<proteinExistence type="predicted"/>
<evidence type="ECO:0000313" key="3">
    <source>
        <dbReference type="Proteomes" id="UP001178461"/>
    </source>
</evidence>
<evidence type="ECO:0000313" key="2">
    <source>
        <dbReference type="EMBL" id="CAI5769533.1"/>
    </source>
</evidence>
<accession>A0AA35K390</accession>
<dbReference type="Proteomes" id="UP001178461">
    <property type="component" value="Chromosome 3"/>
</dbReference>
<feature type="region of interest" description="Disordered" evidence="1">
    <location>
        <begin position="35"/>
        <end position="68"/>
    </location>
</feature>
<name>A0AA35K390_9SAUR</name>
<sequence length="148" mass="16923">MEVGHEVIITSVQALQNGYTPNQVENCDLLELADASPRSSQGRKKDRKSWKSWTMKEQQQQQQQHRPKCLQNDNSYQYSYWCNRDGSQYTKRRKFLVDTVRLLSPALCSTGRTSHYRTSCFISHQPAITDGNKAAPPQGFSKIAVTPD</sequence>
<dbReference type="EMBL" id="OX395128">
    <property type="protein sequence ID" value="CAI5769533.1"/>
    <property type="molecule type" value="Genomic_DNA"/>
</dbReference>
<evidence type="ECO:0000256" key="1">
    <source>
        <dbReference type="SAM" id="MobiDB-lite"/>
    </source>
</evidence>
<dbReference type="AlphaFoldDB" id="A0AA35K390"/>
<organism evidence="2 3">
    <name type="scientific">Podarcis lilfordi</name>
    <name type="common">Lilford's wall lizard</name>
    <dbReference type="NCBI Taxonomy" id="74358"/>
    <lineage>
        <taxon>Eukaryota</taxon>
        <taxon>Metazoa</taxon>
        <taxon>Chordata</taxon>
        <taxon>Craniata</taxon>
        <taxon>Vertebrata</taxon>
        <taxon>Euteleostomi</taxon>
        <taxon>Lepidosauria</taxon>
        <taxon>Squamata</taxon>
        <taxon>Bifurcata</taxon>
        <taxon>Unidentata</taxon>
        <taxon>Episquamata</taxon>
        <taxon>Laterata</taxon>
        <taxon>Lacertibaenia</taxon>
        <taxon>Lacertidae</taxon>
        <taxon>Podarcis</taxon>
    </lineage>
</organism>